<evidence type="ECO:0000256" key="3">
    <source>
        <dbReference type="PROSITE-ProRule" id="PRU01278"/>
    </source>
</evidence>
<protein>
    <submittedName>
        <fullName evidence="6">BMC domain-containing protein</fullName>
    </submittedName>
</protein>
<dbReference type="EMBL" id="JBHSEF010000023">
    <property type="protein sequence ID" value="MFC4355500.1"/>
    <property type="molecule type" value="Genomic_DNA"/>
</dbReference>
<dbReference type="SMART" id="SM00877">
    <property type="entry name" value="BMC"/>
    <property type="match status" value="1"/>
</dbReference>
<sequence>MSQAIGMIETKGLIGSIEAADAMIKAANVSLVKQEMIDGGIVTVIVKGDVGAVQAAVSAGEEAAKRTGELLGAHVIPRPDTDVYEMLDPKPLPPAPQVNKPAKPAPPNEA</sequence>
<dbReference type="SUPFAM" id="SSF143414">
    <property type="entry name" value="CcmK-like"/>
    <property type="match status" value="1"/>
</dbReference>
<dbReference type="InterPro" id="IPR050575">
    <property type="entry name" value="BMC_shell"/>
</dbReference>
<feature type="region of interest" description="Disordered" evidence="4">
    <location>
        <begin position="87"/>
        <end position="110"/>
    </location>
</feature>
<evidence type="ECO:0000256" key="1">
    <source>
        <dbReference type="ARBA" id="ARBA00024322"/>
    </source>
</evidence>
<evidence type="ECO:0000313" key="7">
    <source>
        <dbReference type="Proteomes" id="UP001595733"/>
    </source>
</evidence>
<dbReference type="RefSeq" id="WP_378141997.1">
    <property type="nucleotide sequence ID" value="NZ_JBHSEF010000023.1"/>
</dbReference>
<dbReference type="CDD" id="cd07045">
    <property type="entry name" value="BMC_CcmK_like"/>
    <property type="match status" value="1"/>
</dbReference>
<keyword evidence="2" id="KW-1283">Bacterial microcompartment</keyword>
<evidence type="ECO:0000313" key="6">
    <source>
        <dbReference type="EMBL" id="MFC4355500.1"/>
    </source>
</evidence>
<dbReference type="InterPro" id="IPR044872">
    <property type="entry name" value="CcmK/CsoS1_BMC"/>
</dbReference>
<comment type="caution">
    <text evidence="6">The sequence shown here is derived from an EMBL/GenBank/DDBJ whole genome shotgun (WGS) entry which is preliminary data.</text>
</comment>
<gene>
    <name evidence="6" type="ORF">ACFO0S_10600</name>
</gene>
<dbReference type="Pfam" id="PF00936">
    <property type="entry name" value="BMC"/>
    <property type="match status" value="1"/>
</dbReference>
<evidence type="ECO:0000256" key="2">
    <source>
        <dbReference type="ARBA" id="ARBA00024446"/>
    </source>
</evidence>
<comment type="subcellular location">
    <subcellularLocation>
        <location evidence="1">Bacterial microcompartment</location>
    </subcellularLocation>
</comment>
<evidence type="ECO:0000259" key="5">
    <source>
        <dbReference type="PROSITE" id="PS51930"/>
    </source>
</evidence>
<evidence type="ECO:0000256" key="4">
    <source>
        <dbReference type="SAM" id="MobiDB-lite"/>
    </source>
</evidence>
<dbReference type="PROSITE" id="PS51930">
    <property type="entry name" value="BMC_2"/>
    <property type="match status" value="1"/>
</dbReference>
<dbReference type="Gene3D" id="3.30.70.1710">
    <property type="match status" value="1"/>
</dbReference>
<dbReference type="InterPro" id="IPR000249">
    <property type="entry name" value="BMC_dom"/>
</dbReference>
<dbReference type="PANTHER" id="PTHR33941:SF11">
    <property type="entry name" value="BACTERIAL MICROCOMPARTMENT SHELL PROTEIN PDUJ"/>
    <property type="match status" value="1"/>
</dbReference>
<dbReference type="Proteomes" id="UP001595733">
    <property type="component" value="Unassembled WGS sequence"/>
</dbReference>
<feature type="domain" description="BMC" evidence="5">
    <location>
        <begin position="4"/>
        <end position="88"/>
    </location>
</feature>
<organism evidence="6 7">
    <name type="scientific">Chryseomicrobium palamuruense</name>
    <dbReference type="NCBI Taxonomy" id="682973"/>
    <lineage>
        <taxon>Bacteria</taxon>
        <taxon>Bacillati</taxon>
        <taxon>Bacillota</taxon>
        <taxon>Bacilli</taxon>
        <taxon>Bacillales</taxon>
        <taxon>Caryophanaceae</taxon>
        <taxon>Chryseomicrobium</taxon>
    </lineage>
</organism>
<comment type="similarity">
    <text evidence="3">Belongs to the bacterial microcompartments protein family.</text>
</comment>
<accession>A0ABV8UWZ3</accession>
<dbReference type="PANTHER" id="PTHR33941">
    <property type="entry name" value="PROPANEDIOL UTILIZATION PROTEIN PDUA"/>
    <property type="match status" value="1"/>
</dbReference>
<reference evidence="7" key="1">
    <citation type="journal article" date="2019" name="Int. J. Syst. Evol. Microbiol.">
        <title>The Global Catalogue of Microorganisms (GCM) 10K type strain sequencing project: providing services to taxonomists for standard genome sequencing and annotation.</title>
        <authorList>
            <consortium name="The Broad Institute Genomics Platform"/>
            <consortium name="The Broad Institute Genome Sequencing Center for Infectious Disease"/>
            <person name="Wu L."/>
            <person name="Ma J."/>
        </authorList>
    </citation>
    <scope>NUCLEOTIDE SEQUENCE [LARGE SCALE GENOMIC DNA]</scope>
    <source>
        <strain evidence="7">CCUG 50353</strain>
    </source>
</reference>
<name>A0ABV8UWZ3_9BACL</name>
<keyword evidence="7" id="KW-1185">Reference proteome</keyword>
<proteinExistence type="inferred from homology"/>
<dbReference type="InterPro" id="IPR037233">
    <property type="entry name" value="CcmK-like_sf"/>
</dbReference>